<dbReference type="AlphaFoldDB" id="A0A1Q3DBG0"/>
<dbReference type="InParanoid" id="A0A1Q3DBG0"/>
<reference evidence="2" key="1">
    <citation type="submission" date="2016-04" db="EMBL/GenBank/DDBJ databases">
        <title>Cephalotus genome sequencing.</title>
        <authorList>
            <person name="Fukushima K."/>
            <person name="Hasebe M."/>
            <person name="Fang X."/>
        </authorList>
    </citation>
    <scope>NUCLEOTIDE SEQUENCE [LARGE SCALE GENOMIC DNA]</scope>
    <source>
        <strain evidence="2">cv. St1</strain>
    </source>
</reference>
<accession>A0A1Q3DBG0</accession>
<feature type="non-terminal residue" evidence="1">
    <location>
        <position position="128"/>
    </location>
</feature>
<name>A0A1Q3DBG0_CEPFO</name>
<keyword evidence="2" id="KW-1185">Reference proteome</keyword>
<dbReference type="Proteomes" id="UP000187406">
    <property type="component" value="Unassembled WGS sequence"/>
</dbReference>
<organism evidence="1 2">
    <name type="scientific">Cephalotus follicularis</name>
    <name type="common">Albany pitcher plant</name>
    <dbReference type="NCBI Taxonomy" id="3775"/>
    <lineage>
        <taxon>Eukaryota</taxon>
        <taxon>Viridiplantae</taxon>
        <taxon>Streptophyta</taxon>
        <taxon>Embryophyta</taxon>
        <taxon>Tracheophyta</taxon>
        <taxon>Spermatophyta</taxon>
        <taxon>Magnoliopsida</taxon>
        <taxon>eudicotyledons</taxon>
        <taxon>Gunneridae</taxon>
        <taxon>Pentapetalae</taxon>
        <taxon>rosids</taxon>
        <taxon>fabids</taxon>
        <taxon>Oxalidales</taxon>
        <taxon>Cephalotaceae</taxon>
        <taxon>Cephalotus</taxon>
    </lineage>
</organism>
<sequence length="128" mass="14990">SLKNNITNNLCSDIPDAFWHRKRHVVSLTYEKDFSEQNTPTKERPIQITYELMEHCKQEIAELLTKKLITPSKSPWSCVTCYVSKNSKIGTPRLVINYKSLNTALQWIRHHILNKKDLLKRLTEAKII</sequence>
<dbReference type="OrthoDB" id="1300460at2759"/>
<evidence type="ECO:0000313" key="2">
    <source>
        <dbReference type="Proteomes" id="UP000187406"/>
    </source>
</evidence>
<dbReference type="EMBL" id="BDDD01005759">
    <property type="protein sequence ID" value="GAV89792.1"/>
    <property type="molecule type" value="Genomic_DNA"/>
</dbReference>
<evidence type="ECO:0000313" key="1">
    <source>
        <dbReference type="EMBL" id="GAV89792.1"/>
    </source>
</evidence>
<comment type="caution">
    <text evidence="1">The sequence shown here is derived from an EMBL/GenBank/DDBJ whole genome shotgun (WGS) entry which is preliminary data.</text>
</comment>
<gene>
    <name evidence="1" type="ORF">CFOL_v3_33204</name>
</gene>
<dbReference type="Gene3D" id="3.10.10.10">
    <property type="entry name" value="HIV Type 1 Reverse Transcriptase, subunit A, domain 1"/>
    <property type="match status" value="1"/>
</dbReference>
<dbReference type="InterPro" id="IPR043502">
    <property type="entry name" value="DNA/RNA_pol_sf"/>
</dbReference>
<proteinExistence type="predicted"/>
<dbReference type="SUPFAM" id="SSF56672">
    <property type="entry name" value="DNA/RNA polymerases"/>
    <property type="match status" value="1"/>
</dbReference>
<evidence type="ECO:0008006" key="3">
    <source>
        <dbReference type="Google" id="ProtNLM"/>
    </source>
</evidence>
<protein>
    <recommendedName>
        <fullName evidence="3">RVT_1 domain-containing protein</fullName>
    </recommendedName>
</protein>
<feature type="non-terminal residue" evidence="1">
    <location>
        <position position="1"/>
    </location>
</feature>